<proteinExistence type="predicted"/>
<keyword evidence="3" id="KW-1185">Reference proteome</keyword>
<name>A0A0N4U1X9_DRAME</name>
<dbReference type="EMBL" id="UYYG01001151">
    <property type="protein sequence ID" value="VDN55030.1"/>
    <property type="molecule type" value="Genomic_DNA"/>
</dbReference>
<protein>
    <submittedName>
        <fullName evidence="4">PH domain-containing protein</fullName>
    </submittedName>
</protein>
<dbReference type="Proteomes" id="UP000038040">
    <property type="component" value="Unplaced"/>
</dbReference>
<dbReference type="Proteomes" id="UP000274756">
    <property type="component" value="Unassembled WGS sequence"/>
</dbReference>
<reference evidence="4" key="1">
    <citation type="submission" date="2016-04" db="UniProtKB">
        <authorList>
            <consortium name="WormBaseParasite"/>
        </authorList>
    </citation>
    <scope>IDENTIFICATION</scope>
</reference>
<evidence type="ECO:0000313" key="1">
    <source>
        <dbReference type="EMBL" id="VDN55030.1"/>
    </source>
</evidence>
<reference evidence="1 3" key="2">
    <citation type="submission" date="2018-11" db="EMBL/GenBank/DDBJ databases">
        <authorList>
            <consortium name="Pathogen Informatics"/>
        </authorList>
    </citation>
    <scope>NUCLEOTIDE SEQUENCE [LARGE SCALE GENOMIC DNA]</scope>
</reference>
<dbReference type="WBParaSite" id="DME_0000064301-mRNA-1">
    <property type="protein sequence ID" value="DME_0000064301-mRNA-1"/>
    <property type="gene ID" value="DME_0000064301"/>
</dbReference>
<sequence length="327" mass="38158">MEKLANFDERKIKRTRNAILSCVSAKQLTNILKNYENVNKEFSRTTQSFVRFNFTRRNLNYDFIVDCGDVRYNVGFSISFNSIRAIYFYKRKEIYLRLLEPAKREYCNCEKINGNSFVIESCDDFDITNGHCSTSFLHAVFLKRDQTLTWIRELLKADREFFEPIIVRITKKLKGMSIIDYINSHTISIGDKYCVDFNASPISEESLSNNEVYDLNKQEVLDENNLGWQNLGDNDLVLADNINIASNSLIHVQKINQMSSVDYINCGETITFYGIILKWVIDLDTHENFMENEHCMIQSGWQGISNEYIATNNPRDSNELIHYQHNC</sequence>
<evidence type="ECO:0000313" key="3">
    <source>
        <dbReference type="Proteomes" id="UP000274756"/>
    </source>
</evidence>
<evidence type="ECO:0000313" key="4">
    <source>
        <dbReference type="WBParaSite" id="DME_0000064301-mRNA-1"/>
    </source>
</evidence>
<organism evidence="2 4">
    <name type="scientific">Dracunculus medinensis</name>
    <name type="common">Guinea worm</name>
    <dbReference type="NCBI Taxonomy" id="318479"/>
    <lineage>
        <taxon>Eukaryota</taxon>
        <taxon>Metazoa</taxon>
        <taxon>Ecdysozoa</taxon>
        <taxon>Nematoda</taxon>
        <taxon>Chromadorea</taxon>
        <taxon>Rhabditida</taxon>
        <taxon>Spirurina</taxon>
        <taxon>Dracunculoidea</taxon>
        <taxon>Dracunculidae</taxon>
        <taxon>Dracunculus</taxon>
    </lineage>
</organism>
<evidence type="ECO:0000313" key="2">
    <source>
        <dbReference type="Proteomes" id="UP000038040"/>
    </source>
</evidence>
<gene>
    <name evidence="1" type="ORF">DME_LOCUS5003</name>
</gene>
<accession>A0A0N4U1X9</accession>
<dbReference type="AlphaFoldDB" id="A0A0N4U1X9"/>